<dbReference type="PROSITE" id="PS51186">
    <property type="entry name" value="GNAT"/>
    <property type="match status" value="1"/>
</dbReference>
<dbReference type="AlphaFoldDB" id="A0A0M6Y9W2"/>
<evidence type="ECO:0000256" key="2">
    <source>
        <dbReference type="ARBA" id="ARBA00023315"/>
    </source>
</evidence>
<dbReference type="InterPro" id="IPR050832">
    <property type="entry name" value="Bact_Acetyltransf"/>
</dbReference>
<keyword evidence="2" id="KW-0012">Acyltransferase</keyword>
<gene>
    <name evidence="4" type="ORF">LAL4801_04772</name>
</gene>
<protein>
    <submittedName>
        <fullName evidence="4">Acetyltransferase (GNAT) family protein</fullName>
    </submittedName>
</protein>
<dbReference type="EMBL" id="CXST01000003">
    <property type="protein sequence ID" value="CTQ46313.1"/>
    <property type="molecule type" value="Genomic_DNA"/>
</dbReference>
<dbReference type="Proteomes" id="UP000048926">
    <property type="component" value="Unassembled WGS sequence"/>
</dbReference>
<keyword evidence="1 4" id="KW-0808">Transferase</keyword>
<feature type="domain" description="N-acetyltransferase" evidence="3">
    <location>
        <begin position="8"/>
        <end position="166"/>
    </location>
</feature>
<dbReference type="Pfam" id="PF00583">
    <property type="entry name" value="Acetyltransf_1"/>
    <property type="match status" value="1"/>
</dbReference>
<dbReference type="GO" id="GO:0016747">
    <property type="term" value="F:acyltransferase activity, transferring groups other than amino-acyl groups"/>
    <property type="evidence" value="ECO:0007669"/>
    <property type="project" value="InterPro"/>
</dbReference>
<name>A0A0M6Y9W2_9HYPH</name>
<organism evidence="4 5">
    <name type="scientific">Roseibium aggregatum</name>
    <dbReference type="NCBI Taxonomy" id="187304"/>
    <lineage>
        <taxon>Bacteria</taxon>
        <taxon>Pseudomonadati</taxon>
        <taxon>Pseudomonadota</taxon>
        <taxon>Alphaproteobacteria</taxon>
        <taxon>Hyphomicrobiales</taxon>
        <taxon>Stappiaceae</taxon>
        <taxon>Roseibium</taxon>
    </lineage>
</organism>
<evidence type="ECO:0000259" key="3">
    <source>
        <dbReference type="PROSITE" id="PS51186"/>
    </source>
</evidence>
<dbReference type="SUPFAM" id="SSF55729">
    <property type="entry name" value="Acyl-CoA N-acyltransferases (Nat)"/>
    <property type="match status" value="1"/>
</dbReference>
<evidence type="ECO:0000256" key="1">
    <source>
        <dbReference type="ARBA" id="ARBA00022679"/>
    </source>
</evidence>
<dbReference type="Gene3D" id="3.40.630.30">
    <property type="match status" value="1"/>
</dbReference>
<dbReference type="STRING" id="187304.B0E33_13025"/>
<dbReference type="InterPro" id="IPR000182">
    <property type="entry name" value="GNAT_dom"/>
</dbReference>
<dbReference type="InterPro" id="IPR016181">
    <property type="entry name" value="Acyl_CoA_acyltransferase"/>
</dbReference>
<sequence>MSRDLDRMNIAIIALGDDPVLLKILETWFVEEWADWYGPGQPGDAREDLEKCLLPNARLPRCLVALDGDGRPLGTVSLRDTSPGSDLYPGAWLTALLVHRDFRKAGIGIKLIAAAEREAARIGFPEILTATATAGSLVLRRDWQQVKTLQSASGPLDIYRKALETT</sequence>
<dbReference type="RefSeq" id="WP_055660097.1">
    <property type="nucleotide sequence ID" value="NZ_CXST01000003.1"/>
</dbReference>
<reference evidence="5" key="1">
    <citation type="submission" date="2015-07" db="EMBL/GenBank/DDBJ databases">
        <authorList>
            <person name="Rodrigo-Torres Lidia"/>
            <person name="Arahal R.David."/>
        </authorList>
    </citation>
    <scope>NUCLEOTIDE SEQUENCE [LARGE SCALE GENOMIC DNA]</scope>
    <source>
        <strain evidence="5">CECT 4801</strain>
    </source>
</reference>
<keyword evidence="5" id="KW-1185">Reference proteome</keyword>
<accession>A0A0M6Y9W2</accession>
<dbReference type="PANTHER" id="PTHR43877">
    <property type="entry name" value="AMINOALKYLPHOSPHONATE N-ACETYLTRANSFERASE-RELATED-RELATED"/>
    <property type="match status" value="1"/>
</dbReference>
<evidence type="ECO:0000313" key="4">
    <source>
        <dbReference type="EMBL" id="CTQ46313.1"/>
    </source>
</evidence>
<evidence type="ECO:0000313" key="5">
    <source>
        <dbReference type="Proteomes" id="UP000048926"/>
    </source>
</evidence>
<proteinExistence type="predicted"/>
<dbReference type="OrthoDB" id="7678938at2"/>
<dbReference type="CDD" id="cd04301">
    <property type="entry name" value="NAT_SF"/>
    <property type="match status" value="1"/>
</dbReference>